<evidence type="ECO:0000313" key="2">
    <source>
        <dbReference type="Proteomes" id="UP001055811"/>
    </source>
</evidence>
<keyword evidence="2" id="KW-1185">Reference proteome</keyword>
<gene>
    <name evidence="1" type="ORF">L2E82_46886</name>
</gene>
<reference evidence="2" key="1">
    <citation type="journal article" date="2022" name="Mol. Ecol. Resour.">
        <title>The genomes of chicory, endive, great burdock and yacon provide insights into Asteraceae palaeo-polyploidization history and plant inulin production.</title>
        <authorList>
            <person name="Fan W."/>
            <person name="Wang S."/>
            <person name="Wang H."/>
            <person name="Wang A."/>
            <person name="Jiang F."/>
            <person name="Liu H."/>
            <person name="Zhao H."/>
            <person name="Xu D."/>
            <person name="Zhang Y."/>
        </authorList>
    </citation>
    <scope>NUCLEOTIDE SEQUENCE [LARGE SCALE GENOMIC DNA]</scope>
    <source>
        <strain evidence="2">cv. Punajuju</strain>
    </source>
</reference>
<accession>A0ACB8YTY7</accession>
<reference evidence="1 2" key="2">
    <citation type="journal article" date="2022" name="Mol. Ecol. Resour.">
        <title>The genomes of chicory, endive, great burdock and yacon provide insights into Asteraceae paleo-polyploidization history and plant inulin production.</title>
        <authorList>
            <person name="Fan W."/>
            <person name="Wang S."/>
            <person name="Wang H."/>
            <person name="Wang A."/>
            <person name="Jiang F."/>
            <person name="Liu H."/>
            <person name="Zhao H."/>
            <person name="Xu D."/>
            <person name="Zhang Y."/>
        </authorList>
    </citation>
    <scope>NUCLEOTIDE SEQUENCE [LARGE SCALE GENOMIC DNA]</scope>
    <source>
        <strain evidence="2">cv. Punajuju</strain>
        <tissue evidence="1">Leaves</tissue>
    </source>
</reference>
<comment type="caution">
    <text evidence="1">The sequence shown here is derived from an EMBL/GenBank/DDBJ whole genome shotgun (WGS) entry which is preliminary data.</text>
</comment>
<organism evidence="1 2">
    <name type="scientific">Cichorium intybus</name>
    <name type="common">Chicory</name>
    <dbReference type="NCBI Taxonomy" id="13427"/>
    <lineage>
        <taxon>Eukaryota</taxon>
        <taxon>Viridiplantae</taxon>
        <taxon>Streptophyta</taxon>
        <taxon>Embryophyta</taxon>
        <taxon>Tracheophyta</taxon>
        <taxon>Spermatophyta</taxon>
        <taxon>Magnoliopsida</taxon>
        <taxon>eudicotyledons</taxon>
        <taxon>Gunneridae</taxon>
        <taxon>Pentapetalae</taxon>
        <taxon>asterids</taxon>
        <taxon>campanulids</taxon>
        <taxon>Asterales</taxon>
        <taxon>Asteraceae</taxon>
        <taxon>Cichorioideae</taxon>
        <taxon>Cichorieae</taxon>
        <taxon>Cichoriinae</taxon>
        <taxon>Cichorium</taxon>
    </lineage>
</organism>
<evidence type="ECO:0000313" key="1">
    <source>
        <dbReference type="EMBL" id="KAI3688940.1"/>
    </source>
</evidence>
<proteinExistence type="predicted"/>
<name>A0ACB8YTY7_CICIN</name>
<sequence length="536" mass="60113">MQTPPQHYAIGDEANFQSFSPWVISDNGGLSGYDRNQMSSNLPPSIDVDETVCSVFSSLSISPTTHLHNPKLLPENLHGEFRGFGSPIRIGEGSVHPFRSDIGFSGVNTGNSHRRIYSGVGHTHPFTVDPHQHHQPLWRNRDVLHEVRSSAFDQPFDFDQWSNLHPTQQLNPHSLCSQNSSNSSFSRPVNDNLNLVSTKFRNHQLLSFLSLKELRGMIYSLAKDQNGCRLLQSKFENPTDEEIEIVLYEVLDSINDLMKDQFGNYLIQKLISVCNDDHKLRILLSLTNVPVEMILVCMNPHGTRAMQKLLENLANPSQIALAMAALRPGAARLANDPNGHHVIQYCLIHFPSEVNEPILNEIANKCFQVATDRSGCCVLQACIERSHGEMRNRLVSEVLADAIHLAEDPYGNYVLQHMLGLNVPEFTTQLVRELQGNFASLSCNKYASNVVEKCLNESGKDISSQIVMELITSPNPSMLLVDPYANFVIQSALTVSTGFVYECLLEMISDNMSSMRSNLYGKKILAWFEKRRILAI</sequence>
<protein>
    <submittedName>
        <fullName evidence="1">Uncharacterized protein</fullName>
    </submittedName>
</protein>
<dbReference type="Proteomes" id="UP001055811">
    <property type="component" value="Linkage Group LG09"/>
</dbReference>
<dbReference type="EMBL" id="CM042017">
    <property type="protein sequence ID" value="KAI3688940.1"/>
    <property type="molecule type" value="Genomic_DNA"/>
</dbReference>